<gene>
    <name evidence="1" type="ORF">ABID50_000899</name>
</gene>
<evidence type="ECO:0000313" key="2">
    <source>
        <dbReference type="Proteomes" id="UP001549134"/>
    </source>
</evidence>
<dbReference type="PANTHER" id="PTHR40056">
    <property type="entry name" value="HYPOTHETICAL CYTOSOLIC PROTEIN"/>
    <property type="match status" value="1"/>
</dbReference>
<dbReference type="EMBL" id="JBEPLX010000007">
    <property type="protein sequence ID" value="MET3533743.1"/>
    <property type="molecule type" value="Genomic_DNA"/>
</dbReference>
<comment type="caution">
    <text evidence="1">The sequence shown here is derived from an EMBL/GenBank/DDBJ whole genome shotgun (WGS) entry which is preliminary data.</text>
</comment>
<evidence type="ECO:0008006" key="3">
    <source>
        <dbReference type="Google" id="ProtNLM"/>
    </source>
</evidence>
<evidence type="ECO:0000313" key="1">
    <source>
        <dbReference type="EMBL" id="MET3533743.1"/>
    </source>
</evidence>
<protein>
    <recommendedName>
        <fullName evidence="3">DUF1836 domain-containing protein</fullName>
    </recommendedName>
</protein>
<dbReference type="PANTHER" id="PTHR40056:SF1">
    <property type="entry name" value="DUF1836 DOMAIN-CONTAINING PROTEIN"/>
    <property type="match status" value="1"/>
</dbReference>
<dbReference type="Proteomes" id="UP001549134">
    <property type="component" value="Unassembled WGS sequence"/>
</dbReference>
<keyword evidence="2" id="KW-1185">Reference proteome</keyword>
<organism evidence="1 2">
    <name type="scientific">Streptococcus parasuis</name>
    <dbReference type="NCBI Taxonomy" id="1501662"/>
    <lineage>
        <taxon>Bacteria</taxon>
        <taxon>Bacillati</taxon>
        <taxon>Bacillota</taxon>
        <taxon>Bacilli</taxon>
        <taxon>Lactobacillales</taxon>
        <taxon>Streptococcaceae</taxon>
        <taxon>Streptococcus</taxon>
    </lineage>
</organism>
<accession>A0ABV2ESG5</accession>
<proteinExistence type="predicted"/>
<dbReference type="Pfam" id="PF08876">
    <property type="entry name" value="DUF1836"/>
    <property type="match status" value="2"/>
</dbReference>
<sequence>MIMKQTLPYWHELPDLDLYLDQVLLYVNQVVNSQESLEQKSLYSMKIYSSLGNEADDRTGVHQGKLTRDNVDFRRVLTAAMINNYVKHKQIEKPVKKKYQKQQVARLIALTILKNVFSIQEISQTLNLLLHSNNSETLYNHFVDCMRNEESDETPDIIRYACQSVKLYYKTRQLTMELERSHHES</sequence>
<reference evidence="1 2" key="1">
    <citation type="submission" date="2024-06" db="EMBL/GenBank/DDBJ databases">
        <title>Genomic Encyclopedia of Type Strains, Phase IV (KMG-IV): sequencing the most valuable type-strain genomes for metagenomic binning, comparative biology and taxonomic classification.</title>
        <authorList>
            <person name="Goeker M."/>
        </authorList>
    </citation>
    <scope>NUCLEOTIDE SEQUENCE [LARGE SCALE GENOMIC DNA]</scope>
    <source>
        <strain evidence="1 2">DSM 29126</strain>
    </source>
</reference>
<dbReference type="InterPro" id="IPR014975">
    <property type="entry name" value="DUF1836"/>
</dbReference>
<name>A0ABV2ESG5_9STRE</name>